<feature type="compositionally biased region" description="Pro residues" evidence="1">
    <location>
        <begin position="303"/>
        <end position="316"/>
    </location>
</feature>
<dbReference type="AlphaFoldDB" id="W4JZR1"/>
<sequence length="769" mass="81576">MASGPPSGPSAPTPSESSPPSNSLWEGDRMFNIYIYDYCNKRGFVKTARELVNEAEIPVESQPPINAKQGLLFEWWSVFWVLFQAKNNGTGSDDGLVYTQNQAAQRQAQAAQRQGVPNPPPPGRFTNGIPPRQAVLPPGGPLSNGVGPAGPPPAPAGAQPAYGMPHGAGPQPNGIPVPQGLPGSHPGGPPQNFSHPGPQGPGQRQMVPQHRGPNSAPFPSPTMAHSPQAPPMAGQQQSGPMAQLGPSPQMNHPGRAMLPPGPQQIGNPSQMGSAHPTPTQPFQQLGRPPSRQGTPSHMQMNPTPSPSMAPRQPPVQDPRQLDIQIAQEIARMPPDLLASVKLEVGLGDKDERTFTSEDKQRIMAGVGRRRRAVVGQVAPNAIAGPSTNMPPQHPQRNQQQPMSQQPPRPTKRNSTSPSEEHETLPRSDTSPPDRKRVRRTPNPHEPPMAPMGSFPSPGTQGHPGITTNGMVRSAMNFQPGMHMGNQPGINMSMGQGMTPMQLASMSPMMGHPPPPNMMTPQMQQQQAPPFQNERQYRATMANLHQKSMSQGPMAPLMPGPPNGGSPAANDAQAHMMRGPAGQPQPGPHNRIGQPKTMGGMHPPPGGPKPPQTNIKAEGSDNAGMNGPSPDQQQHQQHQQQHQQQPQQPQPQNGPGQGPPGQQNNGPPAQQQGQSHTPNMPTTPASGAPTMSGPSTLSAPSPSAILSSASGLNPPRSTSTVTDPMSFNPSDFLQSMGMGTFEDLDAPGFGDSFDGLDFWINNDETLEPMK</sequence>
<feature type="compositionally biased region" description="Pro residues" evidence="1">
    <location>
        <begin position="1"/>
        <end position="12"/>
    </location>
</feature>
<gene>
    <name evidence="2" type="ORF">HETIRDRAFT_478408</name>
</gene>
<feature type="region of interest" description="Disordered" evidence="1">
    <location>
        <begin position="102"/>
        <end position="325"/>
    </location>
</feature>
<feature type="compositionally biased region" description="Basic and acidic residues" evidence="1">
    <location>
        <begin position="347"/>
        <end position="361"/>
    </location>
</feature>
<protein>
    <submittedName>
        <fullName evidence="2">Uncharacterized protein</fullName>
    </submittedName>
</protein>
<feature type="region of interest" description="Disordered" evidence="1">
    <location>
        <begin position="347"/>
        <end position="367"/>
    </location>
</feature>
<reference evidence="2 3" key="1">
    <citation type="journal article" date="2012" name="New Phytol.">
        <title>Insight into trade-off between wood decay and parasitism from the genome of a fungal forest pathogen.</title>
        <authorList>
            <person name="Olson A."/>
            <person name="Aerts A."/>
            <person name="Asiegbu F."/>
            <person name="Belbahri L."/>
            <person name="Bouzid O."/>
            <person name="Broberg A."/>
            <person name="Canback B."/>
            <person name="Coutinho P.M."/>
            <person name="Cullen D."/>
            <person name="Dalman K."/>
            <person name="Deflorio G."/>
            <person name="van Diepen L.T."/>
            <person name="Dunand C."/>
            <person name="Duplessis S."/>
            <person name="Durling M."/>
            <person name="Gonthier P."/>
            <person name="Grimwood J."/>
            <person name="Fossdal C.G."/>
            <person name="Hansson D."/>
            <person name="Henrissat B."/>
            <person name="Hietala A."/>
            <person name="Himmelstrand K."/>
            <person name="Hoffmeister D."/>
            <person name="Hogberg N."/>
            <person name="James T.Y."/>
            <person name="Karlsson M."/>
            <person name="Kohler A."/>
            <person name="Kues U."/>
            <person name="Lee Y.H."/>
            <person name="Lin Y.C."/>
            <person name="Lind M."/>
            <person name="Lindquist E."/>
            <person name="Lombard V."/>
            <person name="Lucas S."/>
            <person name="Lunden K."/>
            <person name="Morin E."/>
            <person name="Murat C."/>
            <person name="Park J."/>
            <person name="Raffaello T."/>
            <person name="Rouze P."/>
            <person name="Salamov A."/>
            <person name="Schmutz J."/>
            <person name="Solheim H."/>
            <person name="Stahlberg J."/>
            <person name="Velez H."/>
            <person name="de Vries R.P."/>
            <person name="Wiebenga A."/>
            <person name="Woodward S."/>
            <person name="Yakovlev I."/>
            <person name="Garbelotto M."/>
            <person name="Martin F."/>
            <person name="Grigoriev I.V."/>
            <person name="Stenlid J."/>
        </authorList>
    </citation>
    <scope>NUCLEOTIDE SEQUENCE [LARGE SCALE GENOMIC DNA]</scope>
    <source>
        <strain evidence="2 3">TC 32-1</strain>
    </source>
</reference>
<evidence type="ECO:0000313" key="2">
    <source>
        <dbReference type="EMBL" id="ETW79063.1"/>
    </source>
</evidence>
<organism evidence="2 3">
    <name type="scientific">Heterobasidion irregulare (strain TC 32-1)</name>
    <dbReference type="NCBI Taxonomy" id="747525"/>
    <lineage>
        <taxon>Eukaryota</taxon>
        <taxon>Fungi</taxon>
        <taxon>Dikarya</taxon>
        <taxon>Basidiomycota</taxon>
        <taxon>Agaricomycotina</taxon>
        <taxon>Agaricomycetes</taxon>
        <taxon>Russulales</taxon>
        <taxon>Bondarzewiaceae</taxon>
        <taxon>Heterobasidion</taxon>
        <taxon>Heterobasidion annosum species complex</taxon>
    </lineage>
</organism>
<feature type="compositionally biased region" description="Polar residues" evidence="1">
    <location>
        <begin position="674"/>
        <end position="684"/>
    </location>
</feature>
<feature type="compositionally biased region" description="Low complexity" evidence="1">
    <location>
        <begin position="631"/>
        <end position="673"/>
    </location>
</feature>
<evidence type="ECO:0000256" key="1">
    <source>
        <dbReference type="SAM" id="MobiDB-lite"/>
    </source>
</evidence>
<dbReference type="STRING" id="747525.W4JZR1"/>
<dbReference type="InterPro" id="IPR044716">
    <property type="entry name" value="LEUNIG-like"/>
</dbReference>
<dbReference type="Pfam" id="PF08513">
    <property type="entry name" value="LisH"/>
    <property type="match status" value="1"/>
</dbReference>
<dbReference type="PROSITE" id="PS50896">
    <property type="entry name" value="LISH"/>
    <property type="match status" value="1"/>
</dbReference>
<feature type="region of interest" description="Disordered" evidence="1">
    <location>
        <begin position="381"/>
        <end position="463"/>
    </location>
</feature>
<name>W4JZR1_HETIT</name>
<dbReference type="GeneID" id="20677814"/>
<dbReference type="KEGG" id="hir:HETIRDRAFT_478408"/>
<dbReference type="Proteomes" id="UP000030671">
    <property type="component" value="Unassembled WGS sequence"/>
</dbReference>
<feature type="compositionally biased region" description="Polar residues" evidence="1">
    <location>
        <begin position="264"/>
        <end position="283"/>
    </location>
</feature>
<feature type="compositionally biased region" description="Low complexity" evidence="1">
    <location>
        <begin position="394"/>
        <end position="405"/>
    </location>
</feature>
<feature type="compositionally biased region" description="Low complexity" evidence="1">
    <location>
        <begin position="102"/>
        <end position="114"/>
    </location>
</feature>
<feature type="region of interest" description="Disordered" evidence="1">
    <location>
        <begin position="546"/>
        <end position="729"/>
    </location>
</feature>
<dbReference type="InterPro" id="IPR006594">
    <property type="entry name" value="LisH"/>
</dbReference>
<feature type="compositionally biased region" description="Polar residues" evidence="1">
    <location>
        <begin position="291"/>
        <end position="302"/>
    </location>
</feature>
<feature type="compositionally biased region" description="Low complexity" evidence="1">
    <location>
        <begin position="691"/>
        <end position="711"/>
    </location>
</feature>
<feature type="region of interest" description="Disordered" evidence="1">
    <location>
        <begin position="1"/>
        <end position="23"/>
    </location>
</feature>
<feature type="compositionally biased region" description="Pro residues" evidence="1">
    <location>
        <begin position="601"/>
        <end position="610"/>
    </location>
</feature>
<feature type="compositionally biased region" description="Polar residues" evidence="1">
    <location>
        <begin position="234"/>
        <end position="250"/>
    </location>
</feature>
<dbReference type="RefSeq" id="XP_009549332.1">
    <property type="nucleotide sequence ID" value="XM_009551037.1"/>
</dbReference>
<feature type="compositionally biased region" description="Low complexity" evidence="1">
    <location>
        <begin position="156"/>
        <end position="165"/>
    </location>
</feature>
<dbReference type="GO" id="GO:0003714">
    <property type="term" value="F:transcription corepressor activity"/>
    <property type="evidence" value="ECO:0007669"/>
    <property type="project" value="InterPro"/>
</dbReference>
<dbReference type="EMBL" id="KI925461">
    <property type="protein sequence ID" value="ETW79063.1"/>
    <property type="molecule type" value="Genomic_DNA"/>
</dbReference>
<dbReference type="HOGENOM" id="CLU_335571_0_0_1"/>
<proteinExistence type="predicted"/>
<keyword evidence="3" id="KW-1185">Reference proteome</keyword>
<dbReference type="eggNOG" id="KOG0266">
    <property type="taxonomic scope" value="Eukaryota"/>
</dbReference>
<dbReference type="InParanoid" id="W4JZR1"/>
<evidence type="ECO:0000313" key="3">
    <source>
        <dbReference type="Proteomes" id="UP000030671"/>
    </source>
</evidence>
<dbReference type="OrthoDB" id="5600002at2759"/>
<accession>W4JZR1</accession>
<dbReference type="PANTHER" id="PTHR44376:SF5">
    <property type="entry name" value="TRANSCRIPTIONAL COREPRESSOR LEUNIG ISOFORM X1"/>
    <property type="match status" value="1"/>
</dbReference>
<feature type="compositionally biased region" description="Polar residues" evidence="1">
    <location>
        <begin position="714"/>
        <end position="729"/>
    </location>
</feature>
<dbReference type="PANTHER" id="PTHR44376">
    <property type="entry name" value="TRANSCRIPTIONAL REGULATOR OF FILAMENTOUS GROWTH FLO8"/>
    <property type="match status" value="1"/>
</dbReference>